<feature type="signal peptide" evidence="2">
    <location>
        <begin position="1"/>
        <end position="23"/>
    </location>
</feature>
<evidence type="ECO:0000256" key="1">
    <source>
        <dbReference type="SAM" id="MobiDB-lite"/>
    </source>
</evidence>
<dbReference type="EMBL" id="VZAD01000013">
    <property type="protein sequence ID" value="MQP10655.1"/>
    <property type="molecule type" value="Genomic_DNA"/>
</dbReference>
<feature type="compositionally biased region" description="Low complexity" evidence="1">
    <location>
        <begin position="34"/>
        <end position="47"/>
    </location>
</feature>
<sequence>MKKLFFAVIAAAFVFVSANNVFASNKMISTSAYEPTDTVAPADTTETTTEKPAEASLVMSLSDIEPTDTVAPAETPAPTETPAPADTTNTPADSTAEQAQ</sequence>
<feature type="compositionally biased region" description="Low complexity" evidence="1">
    <location>
        <begin position="67"/>
        <end position="100"/>
    </location>
</feature>
<name>A0A6A7W891_9BACT</name>
<protein>
    <submittedName>
        <fullName evidence="3">Uncharacterized protein</fullName>
    </submittedName>
</protein>
<organism evidence="3 4">
    <name type="scientific">Segatella copri</name>
    <dbReference type="NCBI Taxonomy" id="165179"/>
    <lineage>
        <taxon>Bacteria</taxon>
        <taxon>Pseudomonadati</taxon>
        <taxon>Bacteroidota</taxon>
        <taxon>Bacteroidia</taxon>
        <taxon>Bacteroidales</taxon>
        <taxon>Prevotellaceae</taxon>
        <taxon>Segatella</taxon>
    </lineage>
</organism>
<reference evidence="3 4" key="1">
    <citation type="submission" date="2019-09" db="EMBL/GenBank/DDBJ databases">
        <title>Distinct polysaccharide growth profiles of human intestinal Prevotella copri isolates.</title>
        <authorList>
            <person name="Fehlner-Peach H."/>
            <person name="Magnabosco C."/>
            <person name="Raghavan V."/>
            <person name="Scher J.U."/>
            <person name="Tett A."/>
            <person name="Cox L.M."/>
            <person name="Gottsegen C."/>
            <person name="Watters A."/>
            <person name="Wiltshire- Gordon J.D."/>
            <person name="Segata N."/>
            <person name="Bonneau R."/>
            <person name="Littman D.R."/>
        </authorList>
    </citation>
    <scope>NUCLEOTIDE SEQUENCE [LARGE SCALE GENOMIC DNA]</scope>
    <source>
        <strain evidence="4">iAQ1173</strain>
    </source>
</reference>
<evidence type="ECO:0000313" key="4">
    <source>
        <dbReference type="Proteomes" id="UP000384372"/>
    </source>
</evidence>
<dbReference type="RefSeq" id="WP_158462482.1">
    <property type="nucleotide sequence ID" value="NZ_VZAD01000013.1"/>
</dbReference>
<dbReference type="AlphaFoldDB" id="A0A6A7W891"/>
<accession>A0A6A7W891</accession>
<gene>
    <name evidence="3" type="ORF">F7D20_01455</name>
</gene>
<proteinExistence type="predicted"/>
<evidence type="ECO:0000313" key="3">
    <source>
        <dbReference type="EMBL" id="MQP10655.1"/>
    </source>
</evidence>
<dbReference type="Proteomes" id="UP000384372">
    <property type="component" value="Unassembled WGS sequence"/>
</dbReference>
<feature type="region of interest" description="Disordered" evidence="1">
    <location>
        <begin position="32"/>
        <end position="100"/>
    </location>
</feature>
<comment type="caution">
    <text evidence="3">The sequence shown here is derived from an EMBL/GenBank/DDBJ whole genome shotgun (WGS) entry which is preliminary data.</text>
</comment>
<feature type="chain" id="PRO_5025656629" evidence="2">
    <location>
        <begin position="24"/>
        <end position="100"/>
    </location>
</feature>
<keyword evidence="4" id="KW-1185">Reference proteome</keyword>
<keyword evidence="2" id="KW-0732">Signal</keyword>
<evidence type="ECO:0000256" key="2">
    <source>
        <dbReference type="SAM" id="SignalP"/>
    </source>
</evidence>